<sequence length="130" mass="14488">MIVRDLWAGEGGREEAGGREWERKGWGGMSVDVRAGEAKGGAYLRPYLPHQGNQLRDTDCAPPPPPCQVWKDWGKDAVSLQLPLTGQLTLLDVSRAVVRQERTQVTVRLSRLHFSLLLLLLLQKTLTEAC</sequence>
<name>A0AAW0SNZ9_SCYPA</name>
<protein>
    <submittedName>
        <fullName evidence="1">Uncharacterized protein</fullName>
    </submittedName>
</protein>
<keyword evidence="2" id="KW-1185">Reference proteome</keyword>
<comment type="caution">
    <text evidence="1">The sequence shown here is derived from an EMBL/GenBank/DDBJ whole genome shotgun (WGS) entry which is preliminary data.</text>
</comment>
<proteinExistence type="predicted"/>
<evidence type="ECO:0000313" key="1">
    <source>
        <dbReference type="EMBL" id="KAK8377068.1"/>
    </source>
</evidence>
<reference evidence="1 2" key="1">
    <citation type="submission" date="2023-03" db="EMBL/GenBank/DDBJ databases">
        <title>High-quality genome of Scylla paramamosain provides insights in environmental adaptation.</title>
        <authorList>
            <person name="Zhang L."/>
        </authorList>
    </citation>
    <scope>NUCLEOTIDE SEQUENCE [LARGE SCALE GENOMIC DNA]</scope>
    <source>
        <strain evidence="1">LZ_2023a</strain>
        <tissue evidence="1">Muscle</tissue>
    </source>
</reference>
<dbReference type="EMBL" id="JARAKH010000047">
    <property type="protein sequence ID" value="KAK8377068.1"/>
    <property type="molecule type" value="Genomic_DNA"/>
</dbReference>
<dbReference type="Proteomes" id="UP001487740">
    <property type="component" value="Unassembled WGS sequence"/>
</dbReference>
<gene>
    <name evidence="1" type="ORF">O3P69_013610</name>
</gene>
<organism evidence="1 2">
    <name type="scientific">Scylla paramamosain</name>
    <name type="common">Mud crab</name>
    <dbReference type="NCBI Taxonomy" id="85552"/>
    <lineage>
        <taxon>Eukaryota</taxon>
        <taxon>Metazoa</taxon>
        <taxon>Ecdysozoa</taxon>
        <taxon>Arthropoda</taxon>
        <taxon>Crustacea</taxon>
        <taxon>Multicrustacea</taxon>
        <taxon>Malacostraca</taxon>
        <taxon>Eumalacostraca</taxon>
        <taxon>Eucarida</taxon>
        <taxon>Decapoda</taxon>
        <taxon>Pleocyemata</taxon>
        <taxon>Brachyura</taxon>
        <taxon>Eubrachyura</taxon>
        <taxon>Portunoidea</taxon>
        <taxon>Portunidae</taxon>
        <taxon>Portuninae</taxon>
        <taxon>Scylla</taxon>
    </lineage>
</organism>
<accession>A0AAW0SNZ9</accession>
<dbReference type="AlphaFoldDB" id="A0AAW0SNZ9"/>
<evidence type="ECO:0000313" key="2">
    <source>
        <dbReference type="Proteomes" id="UP001487740"/>
    </source>
</evidence>